<dbReference type="CDD" id="cd03230">
    <property type="entry name" value="ABC_DR_subfamily_A"/>
    <property type="match status" value="1"/>
</dbReference>
<dbReference type="GO" id="GO:0005524">
    <property type="term" value="F:ATP binding"/>
    <property type="evidence" value="ECO:0007669"/>
    <property type="project" value="InterPro"/>
</dbReference>
<feature type="domain" description="ABC transporter" evidence="1">
    <location>
        <begin position="1"/>
        <end position="180"/>
    </location>
</feature>
<name>A0A0F9KFU3_9ZZZZ</name>
<dbReference type="GO" id="GO:0016887">
    <property type="term" value="F:ATP hydrolysis activity"/>
    <property type="evidence" value="ECO:0007669"/>
    <property type="project" value="InterPro"/>
</dbReference>
<dbReference type="InterPro" id="IPR017871">
    <property type="entry name" value="ABC_transporter-like_CS"/>
</dbReference>
<organism evidence="2">
    <name type="scientific">marine sediment metagenome</name>
    <dbReference type="NCBI Taxonomy" id="412755"/>
    <lineage>
        <taxon>unclassified sequences</taxon>
        <taxon>metagenomes</taxon>
        <taxon>ecological metagenomes</taxon>
    </lineage>
</organism>
<dbReference type="PROSITE" id="PS50893">
    <property type="entry name" value="ABC_TRANSPORTER_2"/>
    <property type="match status" value="1"/>
</dbReference>
<comment type="caution">
    <text evidence="2">The sequence shown here is derived from an EMBL/GenBank/DDBJ whole genome shotgun (WGS) entry which is preliminary data.</text>
</comment>
<accession>A0A0F9KFU3</accession>
<dbReference type="PANTHER" id="PTHR43582">
    <property type="entry name" value="LINEARMYCIN RESISTANCE ATP-BINDING PROTEIN LNRL"/>
    <property type="match status" value="1"/>
</dbReference>
<protein>
    <recommendedName>
        <fullName evidence="1">ABC transporter domain-containing protein</fullName>
    </recommendedName>
</protein>
<dbReference type="EMBL" id="LAZR01015219">
    <property type="protein sequence ID" value="KKM14145.1"/>
    <property type="molecule type" value="Genomic_DNA"/>
</dbReference>
<dbReference type="Pfam" id="PF00005">
    <property type="entry name" value="ABC_tran"/>
    <property type="match status" value="1"/>
</dbReference>
<sequence length="255" mass="28746">MRGCAPDAGRITLLGLDAVRQRRAVQERIGVQLQSQALWPDLTVEETLKTFRALFRRKASLEELLERFLLEDKRRSLVKTLSGGQKQRLSVATALVNDPEVVFLDEPTTGLDPQARHSFWDLIRDMRRHGKTVIVTTHYMEEAEALCERVAIMDQGRIMALDTPRQLIRGLAFDNTVECSFAGSVRRERLLALPAVRDVRSEDGSNFLFTNDVPATLTGLMNVTDDGGERVQGLQVRTATLEDVFISLTGRRLRD</sequence>
<dbReference type="InterPro" id="IPR027417">
    <property type="entry name" value="P-loop_NTPase"/>
</dbReference>
<evidence type="ECO:0000259" key="1">
    <source>
        <dbReference type="PROSITE" id="PS50893"/>
    </source>
</evidence>
<dbReference type="PROSITE" id="PS00211">
    <property type="entry name" value="ABC_TRANSPORTER_1"/>
    <property type="match status" value="1"/>
</dbReference>
<dbReference type="SUPFAM" id="SSF52540">
    <property type="entry name" value="P-loop containing nucleoside triphosphate hydrolases"/>
    <property type="match status" value="1"/>
</dbReference>
<dbReference type="Gene3D" id="3.40.50.300">
    <property type="entry name" value="P-loop containing nucleotide triphosphate hydrolases"/>
    <property type="match status" value="1"/>
</dbReference>
<reference evidence="2" key="1">
    <citation type="journal article" date="2015" name="Nature">
        <title>Complex archaea that bridge the gap between prokaryotes and eukaryotes.</title>
        <authorList>
            <person name="Spang A."/>
            <person name="Saw J.H."/>
            <person name="Jorgensen S.L."/>
            <person name="Zaremba-Niedzwiedzka K."/>
            <person name="Martijn J."/>
            <person name="Lind A.E."/>
            <person name="van Eijk R."/>
            <person name="Schleper C."/>
            <person name="Guy L."/>
            <person name="Ettema T.J."/>
        </authorList>
    </citation>
    <scope>NUCLEOTIDE SEQUENCE</scope>
</reference>
<evidence type="ECO:0000313" key="2">
    <source>
        <dbReference type="EMBL" id="KKM14145.1"/>
    </source>
</evidence>
<proteinExistence type="predicted"/>
<gene>
    <name evidence="2" type="ORF">LCGC14_1709110</name>
</gene>
<dbReference type="AlphaFoldDB" id="A0A0F9KFU3"/>
<dbReference type="InterPro" id="IPR003439">
    <property type="entry name" value="ABC_transporter-like_ATP-bd"/>
</dbReference>
<dbReference type="PANTHER" id="PTHR43582:SF2">
    <property type="entry name" value="LINEARMYCIN RESISTANCE ATP-BINDING PROTEIN LNRL"/>
    <property type="match status" value="1"/>
</dbReference>